<dbReference type="PROSITE" id="PS51257">
    <property type="entry name" value="PROKAR_LIPOPROTEIN"/>
    <property type="match status" value="1"/>
</dbReference>
<name>A0A835TKH0_CHLIN</name>
<comment type="caution">
    <text evidence="2">The sequence shown here is derived from an EMBL/GenBank/DDBJ whole genome shotgun (WGS) entry which is preliminary data.</text>
</comment>
<keyword evidence="3" id="KW-1185">Reference proteome</keyword>
<keyword evidence="1" id="KW-0732">Signal</keyword>
<evidence type="ECO:0000313" key="2">
    <source>
        <dbReference type="EMBL" id="KAG2440211.1"/>
    </source>
</evidence>
<organism evidence="2 3">
    <name type="scientific">Chlamydomonas incerta</name>
    <dbReference type="NCBI Taxonomy" id="51695"/>
    <lineage>
        <taxon>Eukaryota</taxon>
        <taxon>Viridiplantae</taxon>
        <taxon>Chlorophyta</taxon>
        <taxon>core chlorophytes</taxon>
        <taxon>Chlorophyceae</taxon>
        <taxon>CS clade</taxon>
        <taxon>Chlamydomonadales</taxon>
        <taxon>Chlamydomonadaceae</taxon>
        <taxon>Chlamydomonas</taxon>
    </lineage>
</organism>
<gene>
    <name evidence="2" type="ORF">HXX76_004323</name>
</gene>
<reference evidence="2" key="1">
    <citation type="journal article" date="2020" name="bioRxiv">
        <title>Comparative genomics of Chlamydomonas.</title>
        <authorList>
            <person name="Craig R.J."/>
            <person name="Hasan A.R."/>
            <person name="Ness R.W."/>
            <person name="Keightley P.D."/>
        </authorList>
    </citation>
    <scope>NUCLEOTIDE SEQUENCE</scope>
    <source>
        <strain evidence="2">SAG 7.73</strain>
    </source>
</reference>
<feature type="chain" id="PRO_5032683764" evidence="1">
    <location>
        <begin position="26"/>
        <end position="262"/>
    </location>
</feature>
<evidence type="ECO:0000256" key="1">
    <source>
        <dbReference type="SAM" id="SignalP"/>
    </source>
</evidence>
<protein>
    <submittedName>
        <fullName evidence="2">Uncharacterized protein</fullName>
    </submittedName>
</protein>
<sequence>MTPRMTAPGAAALLALAALLGCASAAMQVTNYRSSGAMLSYGVSAFDDCSYRYAYFYVSEYEARQSAGNTYSSNYASLWGYASSYSWCGTATEYKGYDFYASAPTVTGLGLTSFSIPSSARSARVKGTVSATCYDYSNWYYTPCASGPVTVTIDITDTCDVPSASKSTYEYSYPGGTYRYSSQGVYCYSSLQGVGISVGGLDFTGSNSYAQYGTSSSSYRSRYQFSRPSAAHHRMLLEELAAGGKEAAAALAESHRRMLRAE</sequence>
<evidence type="ECO:0000313" key="3">
    <source>
        <dbReference type="Proteomes" id="UP000650467"/>
    </source>
</evidence>
<dbReference type="EMBL" id="JAEHOC010000007">
    <property type="protein sequence ID" value="KAG2440211.1"/>
    <property type="molecule type" value="Genomic_DNA"/>
</dbReference>
<proteinExistence type="predicted"/>
<feature type="signal peptide" evidence="1">
    <location>
        <begin position="1"/>
        <end position="25"/>
    </location>
</feature>
<accession>A0A835TKH0</accession>
<dbReference type="Proteomes" id="UP000650467">
    <property type="component" value="Unassembled WGS sequence"/>
</dbReference>
<dbReference type="AlphaFoldDB" id="A0A835TKH0"/>